<keyword evidence="8" id="KW-0449">Lipoprotein</keyword>
<dbReference type="PRINTS" id="PR00401">
    <property type="entry name" value="SH2DOMAIN"/>
</dbReference>
<name>A0AA47N683_MERPO</name>
<proteinExistence type="inferred from homology"/>
<keyword evidence="6 11" id="KW-0067">ATP-binding</keyword>
<evidence type="ECO:0000313" key="15">
    <source>
        <dbReference type="Proteomes" id="UP001174136"/>
    </source>
</evidence>
<evidence type="ECO:0000256" key="6">
    <source>
        <dbReference type="ARBA" id="ARBA00022840"/>
    </source>
</evidence>
<feature type="domain" description="SH2" evidence="12">
    <location>
        <begin position="108"/>
        <end position="202"/>
    </location>
</feature>
<dbReference type="Pfam" id="PF07714">
    <property type="entry name" value="PK_Tyr_Ser-Thr"/>
    <property type="match status" value="1"/>
</dbReference>
<dbReference type="Gene3D" id="1.10.510.10">
    <property type="entry name" value="Transferase(Phosphotransferase) domain 1"/>
    <property type="match status" value="1"/>
</dbReference>
<keyword evidence="1 10" id="KW-0728">SH3 domain</keyword>
<evidence type="ECO:0000256" key="8">
    <source>
        <dbReference type="ARBA" id="ARBA00023288"/>
    </source>
</evidence>
<dbReference type="Proteomes" id="UP001174136">
    <property type="component" value="Unassembled WGS sequence"/>
</dbReference>
<evidence type="ECO:0000256" key="7">
    <source>
        <dbReference type="ARBA" id="ARBA00023137"/>
    </source>
</evidence>
<dbReference type="GO" id="GO:0004715">
    <property type="term" value="F:non-membrane spanning protein tyrosine kinase activity"/>
    <property type="evidence" value="ECO:0007669"/>
    <property type="project" value="UniProtKB-EC"/>
</dbReference>
<keyword evidence="15" id="KW-1185">Reference proteome</keyword>
<dbReference type="InterPro" id="IPR050198">
    <property type="entry name" value="Non-receptor_tyrosine_kinases"/>
</dbReference>
<dbReference type="SMART" id="SM00219">
    <property type="entry name" value="TyrKc"/>
    <property type="match status" value="1"/>
</dbReference>
<evidence type="ECO:0000256" key="1">
    <source>
        <dbReference type="ARBA" id="ARBA00022443"/>
    </source>
</evidence>
<dbReference type="Gene3D" id="3.30.505.10">
    <property type="entry name" value="SH2 domain"/>
    <property type="match status" value="1"/>
</dbReference>
<evidence type="ECO:0000256" key="9">
    <source>
        <dbReference type="PROSITE-ProRule" id="PRU00191"/>
    </source>
</evidence>
<dbReference type="Gene3D" id="2.30.30.40">
    <property type="entry name" value="SH3 Domains"/>
    <property type="match status" value="1"/>
</dbReference>
<dbReference type="SUPFAM" id="SSF50044">
    <property type="entry name" value="SH3-domain"/>
    <property type="match status" value="1"/>
</dbReference>
<dbReference type="InterPro" id="IPR036028">
    <property type="entry name" value="SH3-like_dom_sf"/>
</dbReference>
<dbReference type="SUPFAM" id="SSF56112">
    <property type="entry name" value="Protein kinase-like (PK-like)"/>
    <property type="match status" value="1"/>
</dbReference>
<dbReference type="GO" id="GO:0005524">
    <property type="term" value="F:ATP binding"/>
    <property type="evidence" value="ECO:0007669"/>
    <property type="project" value="UniProtKB-KW"/>
</dbReference>
<comment type="caution">
    <text evidence="14">The sequence shown here is derived from an EMBL/GenBank/DDBJ whole genome shotgun (WGS) entry which is preliminary data.</text>
</comment>
<dbReference type="EC" id="2.7.10.2" evidence="11"/>
<evidence type="ECO:0000256" key="10">
    <source>
        <dbReference type="PROSITE-ProRule" id="PRU00192"/>
    </source>
</evidence>
<evidence type="ECO:0000256" key="2">
    <source>
        <dbReference type="ARBA" id="ARBA00022679"/>
    </source>
</evidence>
<keyword evidence="3" id="KW-0519">Myristate</keyword>
<dbReference type="PANTHER" id="PTHR24418">
    <property type="entry name" value="TYROSINE-PROTEIN KINASE"/>
    <property type="match status" value="1"/>
</dbReference>
<dbReference type="Pfam" id="PF00017">
    <property type="entry name" value="SH2"/>
    <property type="match status" value="1"/>
</dbReference>
<keyword evidence="9" id="KW-0727">SH2 domain</keyword>
<dbReference type="Pfam" id="PF00018">
    <property type="entry name" value="SH3_1"/>
    <property type="match status" value="1"/>
</dbReference>
<keyword evidence="4 11" id="KW-0547">Nucleotide-binding</keyword>
<keyword evidence="2 11" id="KW-0808">Transferase</keyword>
<evidence type="ECO:0000259" key="12">
    <source>
        <dbReference type="PROSITE" id="PS50001"/>
    </source>
</evidence>
<dbReference type="InterPro" id="IPR001452">
    <property type="entry name" value="SH3_domain"/>
</dbReference>
<dbReference type="InterPro" id="IPR036860">
    <property type="entry name" value="SH2_dom_sf"/>
</dbReference>
<dbReference type="InterPro" id="IPR000980">
    <property type="entry name" value="SH2"/>
</dbReference>
<dbReference type="InterPro" id="IPR001245">
    <property type="entry name" value="Ser-Thr/Tyr_kinase_cat_dom"/>
</dbReference>
<sequence length="324" mass="37070">MEMNERRSTTCFQCQFYPGRARRVARVRRPPPPPPIEEDYGDQGLLRVVAMYDFIPNEDTGLTLHEGEEYSILHKQTPQWWRAQDRMGNRGFIPSNYVKEKTSIEANPWYCNISRTEAEDLLRQEDKEGGFVVRTSSQQGVYTVSVYSKSERLSCIRHYQIKHTESGQFFLAEKHTFGSIPEVITYHQHNAAGLVTRLRYPIGPMKKCVPATSGFCSGGQELFGGPPAACEGQRLRHDQVCSSTGSRPGVVMWEVYSEGQVPFQHDSNQEVVEKISSGVRLYRPHRATAHIYHTMYHCWHETPQGRPSFSELLEQLNKLAEQTA</sequence>
<evidence type="ECO:0000259" key="13">
    <source>
        <dbReference type="PROSITE" id="PS50002"/>
    </source>
</evidence>
<gene>
    <name evidence="14" type="primary">TXK</name>
    <name evidence="14" type="ORF">N1851_005334</name>
</gene>
<dbReference type="SMART" id="SM00326">
    <property type="entry name" value="SH3"/>
    <property type="match status" value="1"/>
</dbReference>
<feature type="domain" description="SH3" evidence="13">
    <location>
        <begin position="43"/>
        <end position="103"/>
    </location>
</feature>
<dbReference type="EMBL" id="JAOPHQ010000874">
    <property type="protein sequence ID" value="KAK0152999.1"/>
    <property type="molecule type" value="Genomic_DNA"/>
</dbReference>
<dbReference type="PROSITE" id="PS50001">
    <property type="entry name" value="SH2"/>
    <property type="match status" value="1"/>
</dbReference>
<dbReference type="AlphaFoldDB" id="A0AA47N683"/>
<comment type="similarity">
    <text evidence="11">Belongs to the protein kinase superfamily. Tyr protein kinase family.</text>
</comment>
<dbReference type="InterPro" id="IPR020635">
    <property type="entry name" value="Tyr_kinase_cat_dom"/>
</dbReference>
<evidence type="ECO:0000256" key="4">
    <source>
        <dbReference type="ARBA" id="ARBA00022741"/>
    </source>
</evidence>
<evidence type="ECO:0000313" key="14">
    <source>
        <dbReference type="EMBL" id="KAK0152999.1"/>
    </source>
</evidence>
<protein>
    <recommendedName>
        <fullName evidence="11">Tyrosine-protein kinase</fullName>
        <ecNumber evidence="11">2.7.10.2</ecNumber>
    </recommendedName>
</protein>
<evidence type="ECO:0000256" key="5">
    <source>
        <dbReference type="ARBA" id="ARBA00022777"/>
    </source>
</evidence>
<organism evidence="14 15">
    <name type="scientific">Merluccius polli</name>
    <name type="common">Benguela hake</name>
    <name type="synonym">Merluccius cadenati</name>
    <dbReference type="NCBI Taxonomy" id="89951"/>
    <lineage>
        <taxon>Eukaryota</taxon>
        <taxon>Metazoa</taxon>
        <taxon>Chordata</taxon>
        <taxon>Craniata</taxon>
        <taxon>Vertebrata</taxon>
        <taxon>Euteleostomi</taxon>
        <taxon>Actinopterygii</taxon>
        <taxon>Neopterygii</taxon>
        <taxon>Teleostei</taxon>
        <taxon>Neoteleostei</taxon>
        <taxon>Acanthomorphata</taxon>
        <taxon>Zeiogadaria</taxon>
        <taxon>Gadariae</taxon>
        <taxon>Gadiformes</taxon>
        <taxon>Gadoidei</taxon>
        <taxon>Merlucciidae</taxon>
        <taxon>Merluccius</taxon>
    </lineage>
</organism>
<dbReference type="PROSITE" id="PS50002">
    <property type="entry name" value="SH3"/>
    <property type="match status" value="1"/>
</dbReference>
<dbReference type="InterPro" id="IPR011009">
    <property type="entry name" value="Kinase-like_dom_sf"/>
</dbReference>
<evidence type="ECO:0000256" key="11">
    <source>
        <dbReference type="RuleBase" id="RU362096"/>
    </source>
</evidence>
<keyword evidence="5 11" id="KW-0418">Kinase</keyword>
<keyword evidence="7 11" id="KW-0829">Tyrosine-protein kinase</keyword>
<evidence type="ECO:0000256" key="3">
    <source>
        <dbReference type="ARBA" id="ARBA00022707"/>
    </source>
</evidence>
<dbReference type="PRINTS" id="PR00452">
    <property type="entry name" value="SH3DOMAIN"/>
</dbReference>
<accession>A0AA47N683</accession>
<dbReference type="SMART" id="SM00252">
    <property type="entry name" value="SH2"/>
    <property type="match status" value="1"/>
</dbReference>
<dbReference type="SUPFAM" id="SSF55550">
    <property type="entry name" value="SH2 domain"/>
    <property type="match status" value="1"/>
</dbReference>
<reference evidence="14" key="1">
    <citation type="journal article" date="2023" name="Front. Mar. Sci.">
        <title>A new Merluccius polli reference genome to investigate the effects of global change in West African waters.</title>
        <authorList>
            <person name="Mateo J.L."/>
            <person name="Blanco-Fernandez C."/>
            <person name="Garcia-Vazquez E."/>
            <person name="Machado-Schiaffino G."/>
        </authorList>
    </citation>
    <scope>NUCLEOTIDE SEQUENCE</scope>
    <source>
        <strain evidence="14">C29</strain>
        <tissue evidence="14">Fin</tissue>
    </source>
</reference>
<comment type="catalytic activity">
    <reaction evidence="11">
        <text>L-tyrosyl-[protein] + ATP = O-phospho-L-tyrosyl-[protein] + ADP + H(+)</text>
        <dbReference type="Rhea" id="RHEA:10596"/>
        <dbReference type="Rhea" id="RHEA-COMP:10136"/>
        <dbReference type="Rhea" id="RHEA-COMP:20101"/>
        <dbReference type="ChEBI" id="CHEBI:15378"/>
        <dbReference type="ChEBI" id="CHEBI:30616"/>
        <dbReference type="ChEBI" id="CHEBI:46858"/>
        <dbReference type="ChEBI" id="CHEBI:61978"/>
        <dbReference type="ChEBI" id="CHEBI:456216"/>
        <dbReference type="EC" id="2.7.10.2"/>
    </reaction>
</comment>